<dbReference type="Pfam" id="PF00202">
    <property type="entry name" value="Aminotran_3"/>
    <property type="match status" value="1"/>
</dbReference>
<keyword evidence="1 4" id="KW-0032">Aminotransferase</keyword>
<feature type="compositionally biased region" description="Basic and acidic residues" evidence="5">
    <location>
        <begin position="1"/>
        <end position="23"/>
    </location>
</feature>
<keyword evidence="2 4" id="KW-0808">Transferase</keyword>
<evidence type="ECO:0000256" key="4">
    <source>
        <dbReference type="HAMAP-Rule" id="MF_01107"/>
    </source>
</evidence>
<dbReference type="UniPathway" id="UPA00068">
    <property type="reaction ID" value="UER00109"/>
</dbReference>
<dbReference type="GO" id="GO:0030170">
    <property type="term" value="F:pyridoxal phosphate binding"/>
    <property type="evidence" value="ECO:0007669"/>
    <property type="project" value="InterPro"/>
</dbReference>
<dbReference type="PROSITE" id="PS00600">
    <property type="entry name" value="AA_TRANSFER_CLASS_3"/>
    <property type="match status" value="1"/>
</dbReference>
<feature type="binding site" evidence="4">
    <location>
        <begin position="176"/>
        <end position="177"/>
    </location>
    <ligand>
        <name>pyridoxal 5'-phosphate</name>
        <dbReference type="ChEBI" id="CHEBI:597326"/>
    </ligand>
</feature>
<dbReference type="Gene3D" id="3.40.640.10">
    <property type="entry name" value="Type I PLP-dependent aspartate aminotransferase-like (Major domain)"/>
    <property type="match status" value="1"/>
</dbReference>
<comment type="caution">
    <text evidence="6">The sequence shown here is derived from an EMBL/GenBank/DDBJ whole genome shotgun (WGS) entry which is preliminary data.</text>
</comment>
<name>A0A317E8U0_9PROT</name>
<dbReference type="CDD" id="cd00610">
    <property type="entry name" value="OAT_like"/>
    <property type="match status" value="1"/>
</dbReference>
<feature type="region of interest" description="Disordered" evidence="5">
    <location>
        <begin position="1"/>
        <end position="26"/>
    </location>
</feature>
<dbReference type="Gene3D" id="3.90.1150.10">
    <property type="entry name" value="Aspartate Aminotransferase, domain 1"/>
    <property type="match status" value="1"/>
</dbReference>
<feature type="binding site" evidence="4">
    <location>
        <position position="352"/>
    </location>
    <ligand>
        <name>pyridoxal 5'-phosphate</name>
        <dbReference type="ChEBI" id="CHEBI:597326"/>
    </ligand>
</feature>
<dbReference type="PANTHER" id="PTHR11986">
    <property type="entry name" value="AMINOTRANSFERASE CLASS III"/>
    <property type="match status" value="1"/>
</dbReference>
<comment type="pathway">
    <text evidence="4">Amino-acid biosynthesis; L-arginine biosynthesis; N(2)-acetyl-L-ornithine from L-glutamate: step 4/4.</text>
</comment>
<dbReference type="FunFam" id="3.40.640.10:FF:000004">
    <property type="entry name" value="Acetylornithine aminotransferase"/>
    <property type="match status" value="1"/>
</dbReference>
<sequence length="482" mass="51098">MPVKDAGLRRHDEKWEGPEHKGIGDGTFRPARKSGRNIDRSGGRLFTLPLFRAGFCWRPRFPWGKAGGRQGFLFAGAGLVTTSAVLPTYARADLAFERGEGAWLVSTDGRRFLDFAAGIAVCAFGHAHPYLVKALTDQAGKVWHTSNMFRIPGQELLAQRLVAATFADYAFFTNSGAEAVECAIKTARKYHSATGNPQRYRLITFEGAFHGRTLATIAAAGQKKLVEGFGPMMDGFDHVPFGDLAALKAAIGPETAGILFEPIQGEGGINPIPDETLRAIRQLCDQHGILLVLDEVQCGMGRTGKLFAHEWAGVTPDIMATAKAIGGGFPLGACLATEKAAVGMVAGTHGSTYGGNPLAMAVGNAVMDLMLAPGFLDQVNDTANRLKQSLAMIVDSHPGLIEGIRGRGLMIGLKVNDKIENKRLLGAMRDAGLIGVGGGENTIRLLPPLNITEDDVAEAARRLDAACAAVSAQVAAEQKAAS</sequence>
<evidence type="ECO:0000256" key="3">
    <source>
        <dbReference type="ARBA" id="ARBA00022898"/>
    </source>
</evidence>
<dbReference type="InterPro" id="IPR004636">
    <property type="entry name" value="AcOrn/SuccOrn_fam"/>
</dbReference>
<feature type="binding site" evidence="4">
    <location>
        <position position="212"/>
    </location>
    <ligand>
        <name>N(2)-acetyl-L-ornithine</name>
        <dbReference type="ChEBI" id="CHEBI:57805"/>
    </ligand>
</feature>
<evidence type="ECO:0000313" key="6">
    <source>
        <dbReference type="EMBL" id="PWR22620.1"/>
    </source>
</evidence>
<dbReference type="EMBL" id="QGLE01000006">
    <property type="protein sequence ID" value="PWR22620.1"/>
    <property type="molecule type" value="Genomic_DNA"/>
</dbReference>
<organism evidence="6 7">
    <name type="scientific">Zavarzinia aquatilis</name>
    <dbReference type="NCBI Taxonomy" id="2211142"/>
    <lineage>
        <taxon>Bacteria</taxon>
        <taxon>Pseudomonadati</taxon>
        <taxon>Pseudomonadota</taxon>
        <taxon>Alphaproteobacteria</taxon>
        <taxon>Rhodospirillales</taxon>
        <taxon>Zavarziniaceae</taxon>
        <taxon>Zavarzinia</taxon>
    </lineage>
</organism>
<comment type="similarity">
    <text evidence="4">Belongs to the class-III pyridoxal-phosphate-dependent aminotransferase family. ArgD subfamily.</text>
</comment>
<dbReference type="Proteomes" id="UP000245461">
    <property type="component" value="Unassembled WGS sequence"/>
</dbReference>
<dbReference type="SUPFAM" id="SSF53383">
    <property type="entry name" value="PLP-dependent transferases"/>
    <property type="match status" value="1"/>
</dbReference>
<dbReference type="InterPro" id="IPR015422">
    <property type="entry name" value="PyrdxlP-dep_Trfase_small"/>
</dbReference>
<keyword evidence="4" id="KW-0055">Arginine biosynthesis</keyword>
<comment type="miscellaneous">
    <text evidence="4">May also have succinyldiaminopimelate aminotransferase activity, thus carrying out the corresponding step in lysine biosynthesis.</text>
</comment>
<reference evidence="6 7" key="1">
    <citation type="submission" date="2018-05" db="EMBL/GenBank/DDBJ databases">
        <title>Zavarzinia sp. HR-AS.</title>
        <authorList>
            <person name="Lee Y."/>
            <person name="Jeon C.O."/>
        </authorList>
    </citation>
    <scope>NUCLEOTIDE SEQUENCE [LARGE SCALE GENOMIC DNA]</scope>
    <source>
        <strain evidence="6 7">HR-AS</strain>
    </source>
</reference>
<feature type="binding site" evidence="4">
    <location>
        <position position="351"/>
    </location>
    <ligand>
        <name>N(2)-acetyl-L-ornithine</name>
        <dbReference type="ChEBI" id="CHEBI:57805"/>
    </ligand>
</feature>
<dbReference type="InterPro" id="IPR050103">
    <property type="entry name" value="Class-III_PLP-dep_AT"/>
</dbReference>
<evidence type="ECO:0000256" key="1">
    <source>
        <dbReference type="ARBA" id="ARBA00022576"/>
    </source>
</evidence>
<comment type="catalytic activity">
    <reaction evidence="4">
        <text>N(2)-acetyl-L-ornithine + 2-oxoglutarate = N-acetyl-L-glutamate 5-semialdehyde + L-glutamate</text>
        <dbReference type="Rhea" id="RHEA:18049"/>
        <dbReference type="ChEBI" id="CHEBI:16810"/>
        <dbReference type="ChEBI" id="CHEBI:29123"/>
        <dbReference type="ChEBI" id="CHEBI:29985"/>
        <dbReference type="ChEBI" id="CHEBI:57805"/>
        <dbReference type="EC" id="2.6.1.11"/>
    </reaction>
</comment>
<dbReference type="HAMAP" id="MF_01107">
    <property type="entry name" value="ArgD_aminotrans_3"/>
    <property type="match status" value="1"/>
</dbReference>
<accession>A0A317E8U0</accession>
<dbReference type="InterPro" id="IPR015424">
    <property type="entry name" value="PyrdxlP-dep_Trfase"/>
</dbReference>
<comment type="subcellular location">
    <subcellularLocation>
        <location evidence="4">Cytoplasm</location>
    </subcellularLocation>
</comment>
<dbReference type="GO" id="GO:0042802">
    <property type="term" value="F:identical protein binding"/>
    <property type="evidence" value="ECO:0007669"/>
    <property type="project" value="TreeGrafter"/>
</dbReference>
<keyword evidence="4" id="KW-0028">Amino-acid biosynthesis</keyword>
<dbReference type="InterPro" id="IPR049704">
    <property type="entry name" value="Aminotrans_3_PPA_site"/>
</dbReference>
<proteinExistence type="inferred from homology"/>
<evidence type="ECO:0000256" key="5">
    <source>
        <dbReference type="SAM" id="MobiDB-lite"/>
    </source>
</evidence>
<protein>
    <recommendedName>
        <fullName evidence="4">Acetylornithine aminotransferase</fullName>
        <shortName evidence="4">ACOAT</shortName>
        <ecNumber evidence="4">2.6.1.11</ecNumber>
    </recommendedName>
</protein>
<keyword evidence="7" id="KW-1185">Reference proteome</keyword>
<dbReference type="InterPro" id="IPR015421">
    <property type="entry name" value="PyrdxlP-dep_Trfase_major"/>
</dbReference>
<comment type="subunit">
    <text evidence="4">Homodimer.</text>
</comment>
<dbReference type="EC" id="2.6.1.11" evidence="4"/>
<dbReference type="GO" id="GO:0003992">
    <property type="term" value="F:N2-acetyl-L-ornithine:2-oxoglutarate 5-aminotransferase activity"/>
    <property type="evidence" value="ECO:0007669"/>
    <property type="project" value="UniProtKB-UniRule"/>
</dbReference>
<comment type="cofactor">
    <cofactor evidence="4">
        <name>pyridoxal 5'-phosphate</name>
        <dbReference type="ChEBI" id="CHEBI:597326"/>
    </cofactor>
    <text evidence="4">Binds 1 pyridoxal phosphate per subunit.</text>
</comment>
<dbReference type="OrthoDB" id="9801834at2"/>
<dbReference type="PANTHER" id="PTHR11986:SF113">
    <property type="entry name" value="SUCCINYLORNITHINE TRANSAMINASE"/>
    <property type="match status" value="1"/>
</dbReference>
<dbReference type="InterPro" id="IPR005814">
    <property type="entry name" value="Aminotrans_3"/>
</dbReference>
<dbReference type="AlphaFoldDB" id="A0A317E8U0"/>
<evidence type="ECO:0000256" key="2">
    <source>
        <dbReference type="ARBA" id="ARBA00022679"/>
    </source>
</evidence>
<dbReference type="NCBIfam" id="NF002325">
    <property type="entry name" value="PRK01278.1"/>
    <property type="match status" value="1"/>
</dbReference>
<dbReference type="GO" id="GO:0005737">
    <property type="term" value="C:cytoplasm"/>
    <property type="evidence" value="ECO:0007669"/>
    <property type="project" value="UniProtKB-SubCell"/>
</dbReference>
<evidence type="ECO:0000313" key="7">
    <source>
        <dbReference type="Proteomes" id="UP000245461"/>
    </source>
</evidence>
<dbReference type="NCBIfam" id="TIGR00707">
    <property type="entry name" value="argD"/>
    <property type="match status" value="1"/>
</dbReference>
<gene>
    <name evidence="4" type="primary">argD</name>
    <name evidence="6" type="ORF">DKG74_12180</name>
</gene>
<feature type="binding site" evidence="4">
    <location>
        <position position="209"/>
    </location>
    <ligand>
        <name>pyridoxal 5'-phosphate</name>
        <dbReference type="ChEBI" id="CHEBI:597326"/>
    </ligand>
</feature>
<keyword evidence="4" id="KW-0963">Cytoplasm</keyword>
<feature type="binding site" evidence="4">
    <location>
        <begin position="294"/>
        <end position="297"/>
    </location>
    <ligand>
        <name>pyridoxal 5'-phosphate</name>
        <dbReference type="ChEBI" id="CHEBI:597326"/>
    </ligand>
</feature>
<keyword evidence="3 4" id="KW-0663">Pyridoxal phosphate</keyword>
<dbReference type="GO" id="GO:0006526">
    <property type="term" value="P:L-arginine biosynthetic process"/>
    <property type="evidence" value="ECO:0007669"/>
    <property type="project" value="UniProtKB-UniRule"/>
</dbReference>
<feature type="modified residue" description="N6-(pyridoxal phosphate)lysine" evidence="4">
    <location>
        <position position="323"/>
    </location>
</feature>